<organism evidence="2 3">
    <name type="scientific">Petrolisthes manimaculis</name>
    <dbReference type="NCBI Taxonomy" id="1843537"/>
    <lineage>
        <taxon>Eukaryota</taxon>
        <taxon>Metazoa</taxon>
        <taxon>Ecdysozoa</taxon>
        <taxon>Arthropoda</taxon>
        <taxon>Crustacea</taxon>
        <taxon>Multicrustacea</taxon>
        <taxon>Malacostraca</taxon>
        <taxon>Eumalacostraca</taxon>
        <taxon>Eucarida</taxon>
        <taxon>Decapoda</taxon>
        <taxon>Pleocyemata</taxon>
        <taxon>Anomura</taxon>
        <taxon>Galatheoidea</taxon>
        <taxon>Porcellanidae</taxon>
        <taxon>Petrolisthes</taxon>
    </lineage>
</organism>
<reference evidence="2" key="1">
    <citation type="submission" date="2023-11" db="EMBL/GenBank/DDBJ databases">
        <title>Genome assemblies of two species of porcelain crab, Petrolisthes cinctipes and Petrolisthes manimaculis (Anomura: Porcellanidae).</title>
        <authorList>
            <person name="Angst P."/>
        </authorList>
    </citation>
    <scope>NUCLEOTIDE SEQUENCE</scope>
    <source>
        <strain evidence="2">PB745_02</strain>
        <tissue evidence="2">Gill</tissue>
    </source>
</reference>
<evidence type="ECO:0000313" key="2">
    <source>
        <dbReference type="EMBL" id="KAK4290922.1"/>
    </source>
</evidence>
<accession>A0AAE1NK30</accession>
<dbReference type="AlphaFoldDB" id="A0AAE1NK30"/>
<protein>
    <submittedName>
        <fullName evidence="2">Uncharacterized protein</fullName>
    </submittedName>
</protein>
<name>A0AAE1NK30_9EUCA</name>
<gene>
    <name evidence="2" type="ORF">Pmani_036214</name>
</gene>
<sequence length="137" mass="15357">MSLHHTVTLTIQKLLITSINFLIFTTPSTKLLLPAPHSYSQPSTIHTSHYTNPIHHTHSHTHSLTHSLTHFHYINSEAHSLTPYHSPTTSTPSSLTTIITTTTPCTILTPHHHHHQTTTSLTHHQPTMPPPFSLIMV</sequence>
<evidence type="ECO:0000313" key="3">
    <source>
        <dbReference type="Proteomes" id="UP001292094"/>
    </source>
</evidence>
<feature type="compositionally biased region" description="Low complexity" evidence="1">
    <location>
        <begin position="117"/>
        <end position="126"/>
    </location>
</feature>
<proteinExistence type="predicted"/>
<dbReference type="EMBL" id="JAWZYT010005328">
    <property type="protein sequence ID" value="KAK4290922.1"/>
    <property type="molecule type" value="Genomic_DNA"/>
</dbReference>
<keyword evidence="3" id="KW-1185">Reference proteome</keyword>
<comment type="caution">
    <text evidence="2">The sequence shown here is derived from an EMBL/GenBank/DDBJ whole genome shotgun (WGS) entry which is preliminary data.</text>
</comment>
<dbReference type="Proteomes" id="UP001292094">
    <property type="component" value="Unassembled WGS sequence"/>
</dbReference>
<evidence type="ECO:0000256" key="1">
    <source>
        <dbReference type="SAM" id="MobiDB-lite"/>
    </source>
</evidence>
<feature type="region of interest" description="Disordered" evidence="1">
    <location>
        <begin position="109"/>
        <end position="129"/>
    </location>
</feature>